<evidence type="ECO:0000256" key="3">
    <source>
        <dbReference type="ARBA" id="ARBA00022737"/>
    </source>
</evidence>
<name>A0ABM1KI36_GEKJA</name>
<feature type="domain" description="Cadherin" evidence="11">
    <location>
        <begin position="866"/>
        <end position="974"/>
    </location>
</feature>
<evidence type="ECO:0000256" key="1">
    <source>
        <dbReference type="ARBA" id="ARBA00004370"/>
    </source>
</evidence>
<feature type="domain" description="Cadherin" evidence="11">
    <location>
        <begin position="556"/>
        <end position="656"/>
    </location>
</feature>
<accession>A0ABM1KI36</accession>
<dbReference type="Pfam" id="PF00028">
    <property type="entry name" value="Cadherin"/>
    <property type="match status" value="6"/>
</dbReference>
<protein>
    <submittedName>
        <fullName evidence="13">Protocadherin-15-like</fullName>
    </submittedName>
</protein>
<evidence type="ECO:0000313" key="12">
    <source>
        <dbReference type="Proteomes" id="UP000694871"/>
    </source>
</evidence>
<proteinExistence type="predicted"/>
<evidence type="ECO:0000256" key="5">
    <source>
        <dbReference type="ARBA" id="ARBA00022889"/>
    </source>
</evidence>
<dbReference type="InterPro" id="IPR056989">
    <property type="entry name" value="PCDH15_12th_dom"/>
</dbReference>
<dbReference type="PANTHER" id="PTHR24025:SF31">
    <property type="entry name" value="NEURAL-CADHERIN"/>
    <property type="match status" value="1"/>
</dbReference>
<dbReference type="CDD" id="cd11304">
    <property type="entry name" value="Cadherin_repeat"/>
    <property type="match status" value="9"/>
</dbReference>
<organism evidence="12 13">
    <name type="scientific">Gekko japonicus</name>
    <name type="common">Schlegel's Japanese gecko</name>
    <dbReference type="NCBI Taxonomy" id="146911"/>
    <lineage>
        <taxon>Eukaryota</taxon>
        <taxon>Metazoa</taxon>
        <taxon>Chordata</taxon>
        <taxon>Craniata</taxon>
        <taxon>Vertebrata</taxon>
        <taxon>Euteleostomi</taxon>
        <taxon>Lepidosauria</taxon>
        <taxon>Squamata</taxon>
        <taxon>Bifurcata</taxon>
        <taxon>Gekkota</taxon>
        <taxon>Gekkonidae</taxon>
        <taxon>Gekkoninae</taxon>
        <taxon>Gekko</taxon>
    </lineage>
</organism>
<feature type="compositionally biased region" description="Low complexity" evidence="9">
    <location>
        <begin position="1648"/>
        <end position="1662"/>
    </location>
</feature>
<feature type="compositionally biased region" description="Acidic residues" evidence="9">
    <location>
        <begin position="1674"/>
        <end position="1693"/>
    </location>
</feature>
<reference evidence="13" key="1">
    <citation type="submission" date="2025-08" db="UniProtKB">
        <authorList>
            <consortium name="RefSeq"/>
        </authorList>
    </citation>
    <scope>IDENTIFICATION</scope>
</reference>
<keyword evidence="6 10" id="KW-1133">Transmembrane helix</keyword>
<dbReference type="PROSITE" id="PS50268">
    <property type="entry name" value="CADHERIN_2"/>
    <property type="match status" value="9"/>
</dbReference>
<dbReference type="InterPro" id="IPR015919">
    <property type="entry name" value="Cadherin-like_sf"/>
</dbReference>
<keyword evidence="4 8" id="KW-0106">Calcium</keyword>
<dbReference type="InterPro" id="IPR002126">
    <property type="entry name" value="Cadherin-like_dom"/>
</dbReference>
<dbReference type="InterPro" id="IPR020894">
    <property type="entry name" value="Cadherin_CS"/>
</dbReference>
<dbReference type="Gene3D" id="2.60.40.60">
    <property type="entry name" value="Cadherins"/>
    <property type="match status" value="9"/>
</dbReference>
<feature type="compositionally biased region" description="Polar residues" evidence="9">
    <location>
        <begin position="1814"/>
        <end position="1826"/>
    </location>
</feature>
<evidence type="ECO:0000256" key="9">
    <source>
        <dbReference type="SAM" id="MobiDB-lite"/>
    </source>
</evidence>
<dbReference type="InterPro" id="IPR050971">
    <property type="entry name" value="Cadherin-domain_protein"/>
</dbReference>
<feature type="domain" description="Cadherin" evidence="11">
    <location>
        <begin position="759"/>
        <end position="865"/>
    </location>
</feature>
<keyword evidence="5" id="KW-0130">Cell adhesion</keyword>
<feature type="domain" description="Cadherin" evidence="11">
    <location>
        <begin position="658"/>
        <end position="758"/>
    </location>
</feature>
<feature type="domain" description="Cadherin" evidence="11">
    <location>
        <begin position="449"/>
        <end position="555"/>
    </location>
</feature>
<feature type="compositionally biased region" description="Basic and acidic residues" evidence="9">
    <location>
        <begin position="1601"/>
        <end position="1618"/>
    </location>
</feature>
<feature type="domain" description="Cadherin" evidence="11">
    <location>
        <begin position="243"/>
        <end position="334"/>
    </location>
</feature>
<evidence type="ECO:0000256" key="8">
    <source>
        <dbReference type="PROSITE-ProRule" id="PRU00043"/>
    </source>
</evidence>
<feature type="region of interest" description="Disordered" evidence="9">
    <location>
        <begin position="1578"/>
        <end position="1826"/>
    </location>
</feature>
<gene>
    <name evidence="13" type="primary">LOC107116036</name>
</gene>
<dbReference type="Pfam" id="PF23206">
    <property type="entry name" value="PCDH15_12th"/>
    <property type="match status" value="1"/>
</dbReference>
<keyword evidence="7 10" id="KW-0472">Membrane</keyword>
<evidence type="ECO:0000256" key="10">
    <source>
        <dbReference type="SAM" id="Phobius"/>
    </source>
</evidence>
<feature type="domain" description="Cadherin" evidence="11">
    <location>
        <begin position="984"/>
        <end position="1083"/>
    </location>
</feature>
<evidence type="ECO:0000259" key="11">
    <source>
        <dbReference type="PROSITE" id="PS50268"/>
    </source>
</evidence>
<evidence type="ECO:0000256" key="2">
    <source>
        <dbReference type="ARBA" id="ARBA00022692"/>
    </source>
</evidence>
<dbReference type="RefSeq" id="XP_015273373.1">
    <property type="nucleotide sequence ID" value="XM_015417887.1"/>
</dbReference>
<comment type="subcellular location">
    <subcellularLocation>
        <location evidence="1">Membrane</location>
    </subcellularLocation>
</comment>
<feature type="domain" description="Cadherin" evidence="11">
    <location>
        <begin position="335"/>
        <end position="448"/>
    </location>
</feature>
<feature type="compositionally biased region" description="Low complexity" evidence="9">
    <location>
        <begin position="1729"/>
        <end position="1744"/>
    </location>
</feature>
<dbReference type="SMART" id="SM00112">
    <property type="entry name" value="CA"/>
    <property type="match status" value="9"/>
</dbReference>
<dbReference type="SUPFAM" id="SSF49313">
    <property type="entry name" value="Cadherin-like"/>
    <property type="match status" value="9"/>
</dbReference>
<feature type="domain" description="Cadherin" evidence="11">
    <location>
        <begin position="1084"/>
        <end position="1198"/>
    </location>
</feature>
<evidence type="ECO:0000256" key="7">
    <source>
        <dbReference type="ARBA" id="ARBA00023136"/>
    </source>
</evidence>
<sequence length="1826" mass="202300">MVPAKELPSGELAMPLGDHLTAATREKILRGEYIDVFSLLFRELDKKDREDLDEWDKEHLKHRSVDRIYANWYLCFLIYAGVIIRVQPGRASSLLQYMDIIHKGYSDFAGSAWMEYDKAFQMKTAMYPALRWDLIHPHIWMQTMSLARPMLGEHSDSRHVVKRVNAANAGAPCSQGGQAIQRRPLCWEFSSQARNMPSYLIPRTIPYLYRRQLATIVQFHTEAVSYQVQFKARVNPINVMPPIQAIDQDRNIQPPSDRPGILYFILVGTPEDYAQYFSMNVTTAELRLLKPINRDFHQKFDLVVKAEQDNGHPLPAFANLHIEVLDENNQYPYFTESMYEGFILESSPVGTTIADNQNLTSALQIIALDNDIEETKDPELHLFLNDYNTFFTVTQTGITRYLTLLQPVDRELQQLYTFSMTASDGVQESLPVTVNIIVIDANDNTPAFSNISYNVKIYTDMRPGESVIKLTAMDADEGPNGQIRYEILAGDQGDFIINEQTGLITIASGVVLSVGRSYALTVKASDNAPLAQRRSSITTVYIEVLPPNNQSPPRFPQLMYSLEISEAMRIGAILLNLQATDREGDPITYVIQNGDPQQVFNLSRTSGLLALGKPLDRESTDRYILIVTASDGRPDGTSTATVNVVVTDVNDNGPVFDPFLPKNVTVQEEEANAFVGQVRATDPDAGINGQVRYSLANFNNLFRITSNGSIYTSVKLNREKRDYYELIVEATDGAVDARRTTLTLGIKVLDIDDNSPVFTNASYTVSIPENLALGTVFLRLEAKDVDLGSNITYGIRTQEARKFFSLNKFTGELSLLKPLDFESFADTDATFTFLVEAFDIGGTMPPGLATVTVRIRDMNDYSPVFSKPLYRGMVAPDAIKGTVITKVSAEDQDPPGTPASLVRYKVDVVQFPYSASIFDVEEDSGRVVTRVNLNEEPSTLFKLVVIAYDDGDPVKFNTTTVEISVLQPSVIPRFTQDEYRPPPVSEGAPKGTQVAVITAAALNQTIIYSIVSGNEGGIFSINNRTGVISINKSLDYETVKNYVLRVQADSLQVIRTNLPVPSKSNTAKVIIEVQDENDHAPVFTKKLYIGGVSEDNRMFAAVMKVKATDKDTGNFSAMQYRLIIPPIKDGKEGFVIEPYTGIIKTAMLFKNMRRSYFKFQVIATDNYGKGLSNKSDVLVSVVNQLDMQVIVSNVPPTLVEQSKDQLIGILERYVQDQIPGAKVVVESIGARRYGDGYSEEDYSKSDLMVYAIDPQTNRAIMRNELFKFLDGKLLDINKEFQPYLGQGGRILEIRTPDVVANVKKQAQAVGYTEGALLALAVIIILCCMPAILIVMVSYRQFKERQAECAKTARIQMALPAGKPASAPATNLYEELGDSTMRGYAQQEQQQLLRPALLRPEELSMESGIDPGQEYYGQDYYSYEHGYELPQYGSRRRLLSPSGMYDEYGEVVVEGDGGFYYSPQGPEAERRRPGPLVAGRGLSHRPVPRVAVSAVGERKAVTEGAPQGRRKLKAVMQLSRVAVSTHKPVAAVEVAPSPWKKAKIFPMLHKVRGKDADYDKLMAARQADGEDSMVIKGSYFQKSAEDKPLPKKPGRALKRPSVSKEPRDRTSKELSESESKSGISISVTAESESEESDYGKKRKRRRKTSSSSEESSSSASSESQSDKDYLKVTLDQDETNESTVDSDEEGEDSESSGSSSGSESEETSDRSEESGSQSKVSDTEEESKSKISSVLSSKSSEVSSVPPVQDKSSEASSKKPSSTAGSELDDAVQEVAEEEEESSSVMDEEETDETETSSTIGKSRSDRGTTTTTTASESEIPTDSTSF</sequence>
<dbReference type="PRINTS" id="PR00205">
    <property type="entry name" value="CADHERIN"/>
</dbReference>
<evidence type="ECO:0000256" key="6">
    <source>
        <dbReference type="ARBA" id="ARBA00022989"/>
    </source>
</evidence>
<dbReference type="PROSITE" id="PS00232">
    <property type="entry name" value="CADHERIN_1"/>
    <property type="match status" value="3"/>
</dbReference>
<feature type="compositionally biased region" description="Acidic residues" evidence="9">
    <location>
        <begin position="1766"/>
        <end position="1794"/>
    </location>
</feature>
<dbReference type="GeneID" id="107116036"/>
<dbReference type="PANTHER" id="PTHR24025">
    <property type="entry name" value="DESMOGLEIN FAMILY MEMBER"/>
    <property type="match status" value="1"/>
</dbReference>
<keyword evidence="3" id="KW-0677">Repeat</keyword>
<feature type="transmembrane region" description="Helical" evidence="10">
    <location>
        <begin position="1314"/>
        <end position="1336"/>
    </location>
</feature>
<keyword evidence="2 10" id="KW-0812">Transmembrane</keyword>
<evidence type="ECO:0000313" key="13">
    <source>
        <dbReference type="RefSeq" id="XP_015273373.1"/>
    </source>
</evidence>
<evidence type="ECO:0000256" key="4">
    <source>
        <dbReference type="ARBA" id="ARBA00022837"/>
    </source>
</evidence>
<keyword evidence="12" id="KW-1185">Reference proteome</keyword>
<dbReference type="Proteomes" id="UP000694871">
    <property type="component" value="Unplaced"/>
</dbReference>